<dbReference type="Proteomes" id="UP000694388">
    <property type="component" value="Unplaced"/>
</dbReference>
<accession>A0A8C4WUP1</accession>
<sequence>MSPLSSCMTLHTLSSPARCCTPFLLLCDTVSPFFSCATLHPLSSPARRCAPSLLLCDAAPTYHLHHHHCLPFFQPLSAPEFARIPSSGNLVDMVTKQGLGSGVGVMCRPHTATAPIMAPLACTAALPALLCSAAAMGRSHSSGNLSDQLLQPIQHGGIVHLMEPWYQHGLLKMTGSRGSSPDSLGSDKPGHTAMTGGRPIFTVGSPPRSPTPPRGRTFTGEH</sequence>
<protein>
    <submittedName>
        <fullName evidence="2">Uncharacterized protein</fullName>
    </submittedName>
</protein>
<keyword evidence="3" id="KW-1185">Reference proteome</keyword>
<reference evidence="2" key="2">
    <citation type="submission" date="2025-09" db="UniProtKB">
        <authorList>
            <consortium name="Ensembl"/>
        </authorList>
    </citation>
    <scope>IDENTIFICATION</scope>
</reference>
<reference evidence="2" key="1">
    <citation type="submission" date="2025-08" db="UniProtKB">
        <authorList>
            <consortium name="Ensembl"/>
        </authorList>
    </citation>
    <scope>IDENTIFICATION</scope>
</reference>
<name>A0A8C4WUP1_EPTBU</name>
<organism evidence="2 3">
    <name type="scientific">Eptatretus burgeri</name>
    <name type="common">Inshore hagfish</name>
    <dbReference type="NCBI Taxonomy" id="7764"/>
    <lineage>
        <taxon>Eukaryota</taxon>
        <taxon>Metazoa</taxon>
        <taxon>Chordata</taxon>
        <taxon>Craniata</taxon>
        <taxon>Vertebrata</taxon>
        <taxon>Cyclostomata</taxon>
        <taxon>Myxini</taxon>
        <taxon>Myxiniformes</taxon>
        <taxon>Myxinidae</taxon>
        <taxon>Eptatretinae</taxon>
        <taxon>Eptatretus</taxon>
    </lineage>
</organism>
<dbReference type="Ensembl" id="ENSEBUT00000012569.1">
    <property type="protein sequence ID" value="ENSEBUP00000011993.1"/>
    <property type="gene ID" value="ENSEBUG00000007665.1"/>
</dbReference>
<evidence type="ECO:0000313" key="3">
    <source>
        <dbReference type="Proteomes" id="UP000694388"/>
    </source>
</evidence>
<evidence type="ECO:0000313" key="2">
    <source>
        <dbReference type="Ensembl" id="ENSEBUP00000011993.1"/>
    </source>
</evidence>
<evidence type="ECO:0000256" key="1">
    <source>
        <dbReference type="SAM" id="MobiDB-lite"/>
    </source>
</evidence>
<proteinExistence type="predicted"/>
<feature type="region of interest" description="Disordered" evidence="1">
    <location>
        <begin position="174"/>
        <end position="222"/>
    </location>
</feature>
<dbReference type="AlphaFoldDB" id="A0A8C4WUP1"/>